<dbReference type="AlphaFoldDB" id="A0A8X6N0V4"/>
<keyword evidence="3" id="KW-1185">Reference proteome</keyword>
<evidence type="ECO:0000256" key="1">
    <source>
        <dbReference type="SAM" id="MobiDB-lite"/>
    </source>
</evidence>
<reference evidence="2" key="1">
    <citation type="submission" date="2020-08" db="EMBL/GenBank/DDBJ databases">
        <title>Multicomponent nature underlies the extraordinary mechanical properties of spider dragline silk.</title>
        <authorList>
            <person name="Kono N."/>
            <person name="Nakamura H."/>
            <person name="Mori M."/>
            <person name="Yoshida Y."/>
            <person name="Ohtoshi R."/>
            <person name="Malay A.D."/>
            <person name="Moran D.A.P."/>
            <person name="Tomita M."/>
            <person name="Numata K."/>
            <person name="Arakawa K."/>
        </authorList>
    </citation>
    <scope>NUCLEOTIDE SEQUENCE</scope>
</reference>
<accession>A0A8X6N0V4</accession>
<evidence type="ECO:0000313" key="2">
    <source>
        <dbReference type="EMBL" id="GFS87747.1"/>
    </source>
</evidence>
<gene>
    <name evidence="2" type="ORF">NPIL_595231</name>
</gene>
<name>A0A8X6N0V4_NEPPI</name>
<comment type="caution">
    <text evidence="2">The sequence shown here is derived from an EMBL/GenBank/DDBJ whole genome shotgun (WGS) entry which is preliminary data.</text>
</comment>
<protein>
    <submittedName>
        <fullName evidence="2">Uncharacterized protein</fullName>
    </submittedName>
</protein>
<dbReference type="EMBL" id="BMAW01099003">
    <property type="protein sequence ID" value="GFS87747.1"/>
    <property type="molecule type" value="Genomic_DNA"/>
</dbReference>
<evidence type="ECO:0000313" key="3">
    <source>
        <dbReference type="Proteomes" id="UP000887013"/>
    </source>
</evidence>
<organism evidence="2 3">
    <name type="scientific">Nephila pilipes</name>
    <name type="common">Giant wood spider</name>
    <name type="synonym">Nephila maculata</name>
    <dbReference type="NCBI Taxonomy" id="299642"/>
    <lineage>
        <taxon>Eukaryota</taxon>
        <taxon>Metazoa</taxon>
        <taxon>Ecdysozoa</taxon>
        <taxon>Arthropoda</taxon>
        <taxon>Chelicerata</taxon>
        <taxon>Arachnida</taxon>
        <taxon>Araneae</taxon>
        <taxon>Araneomorphae</taxon>
        <taxon>Entelegynae</taxon>
        <taxon>Araneoidea</taxon>
        <taxon>Nephilidae</taxon>
        <taxon>Nephila</taxon>
    </lineage>
</organism>
<proteinExistence type="predicted"/>
<sequence length="73" mass="8035">MGNKTSAASRSMTGAYQVPPTSFTHLPRGRRVKVNLWQVKRDSTEPYPLCYPLPLAPVDPSDSSLCPFLTSDP</sequence>
<feature type="region of interest" description="Disordered" evidence="1">
    <location>
        <begin position="1"/>
        <end position="24"/>
    </location>
</feature>
<dbReference type="Proteomes" id="UP000887013">
    <property type="component" value="Unassembled WGS sequence"/>
</dbReference>